<evidence type="ECO:0000256" key="4">
    <source>
        <dbReference type="ARBA" id="ARBA00022490"/>
    </source>
</evidence>
<dbReference type="Pfam" id="PF11923">
    <property type="entry name" value="NFACT-C"/>
    <property type="match status" value="1"/>
</dbReference>
<protein>
    <submittedName>
        <fullName evidence="11">Nuclear export mediator factor Nemf</fullName>
    </submittedName>
</protein>
<dbReference type="PANTHER" id="PTHR15239:SF6">
    <property type="entry name" value="RIBOSOME QUALITY CONTROL COMPLEX SUBUNIT NEMF"/>
    <property type="match status" value="1"/>
</dbReference>
<dbReference type="GO" id="GO:1990112">
    <property type="term" value="C:RQC complex"/>
    <property type="evidence" value="ECO:0007669"/>
    <property type="project" value="TreeGrafter"/>
</dbReference>
<feature type="compositionally biased region" description="Acidic residues" evidence="8">
    <location>
        <begin position="708"/>
        <end position="725"/>
    </location>
</feature>
<reference evidence="11 12" key="1">
    <citation type="submission" date="2019-07" db="EMBL/GenBank/DDBJ databases">
        <title>Draft genome assembly of a fouling barnacle, Amphibalanus amphitrite (Darwin, 1854): The first reference genome for Thecostraca.</title>
        <authorList>
            <person name="Kim W."/>
        </authorList>
    </citation>
    <scope>NUCLEOTIDE SEQUENCE [LARGE SCALE GENOMIC DNA]</scope>
    <source>
        <strain evidence="11">SNU_AA5</strain>
        <tissue evidence="11">Soma without cirri and trophi</tissue>
    </source>
</reference>
<dbReference type="GO" id="GO:0005737">
    <property type="term" value="C:cytoplasm"/>
    <property type="evidence" value="ECO:0007669"/>
    <property type="project" value="UniProtKB-SubCell"/>
</dbReference>
<keyword evidence="12" id="KW-1185">Reference proteome</keyword>
<comment type="subcellular location">
    <subcellularLocation>
        <location evidence="2">Cytoplasm</location>
    </subcellularLocation>
    <subcellularLocation>
        <location evidence="1">Nucleus</location>
    </subcellularLocation>
</comment>
<comment type="caution">
    <text evidence="11">The sequence shown here is derived from an EMBL/GenBank/DDBJ whole genome shotgun (WGS) entry which is preliminary data.</text>
</comment>
<evidence type="ECO:0000256" key="7">
    <source>
        <dbReference type="SAM" id="Coils"/>
    </source>
</evidence>
<evidence type="ECO:0000256" key="6">
    <source>
        <dbReference type="ARBA" id="ARBA00023242"/>
    </source>
</evidence>
<evidence type="ECO:0000313" key="12">
    <source>
        <dbReference type="Proteomes" id="UP000440578"/>
    </source>
</evidence>
<name>A0A6A4VPC8_AMPAM</name>
<evidence type="ECO:0000256" key="8">
    <source>
        <dbReference type="SAM" id="MobiDB-lite"/>
    </source>
</evidence>
<dbReference type="GO" id="GO:0005634">
    <property type="term" value="C:nucleus"/>
    <property type="evidence" value="ECO:0007669"/>
    <property type="project" value="UniProtKB-SubCell"/>
</dbReference>
<evidence type="ECO:0000313" key="11">
    <source>
        <dbReference type="EMBL" id="KAF0296436.1"/>
    </source>
</evidence>
<dbReference type="EMBL" id="VIIS01001560">
    <property type="protein sequence ID" value="KAF0296436.1"/>
    <property type="molecule type" value="Genomic_DNA"/>
</dbReference>
<dbReference type="Proteomes" id="UP000440578">
    <property type="component" value="Unassembled WGS sequence"/>
</dbReference>
<feature type="compositionally biased region" description="Basic and acidic residues" evidence="8">
    <location>
        <begin position="663"/>
        <end position="679"/>
    </location>
</feature>
<feature type="compositionally biased region" description="Acidic residues" evidence="8">
    <location>
        <begin position="422"/>
        <end position="433"/>
    </location>
</feature>
<feature type="compositionally biased region" description="Acidic residues" evidence="8">
    <location>
        <begin position="744"/>
        <end position="753"/>
    </location>
</feature>
<dbReference type="GO" id="GO:0072344">
    <property type="term" value="P:rescue of stalled ribosome"/>
    <property type="evidence" value="ECO:0007669"/>
    <property type="project" value="TreeGrafter"/>
</dbReference>
<evidence type="ECO:0000256" key="5">
    <source>
        <dbReference type="ARBA" id="ARBA00023054"/>
    </source>
</evidence>
<evidence type="ECO:0000256" key="3">
    <source>
        <dbReference type="ARBA" id="ARBA00008318"/>
    </source>
</evidence>
<gene>
    <name evidence="11" type="primary">Nemf_1</name>
    <name evidence="11" type="ORF">FJT64_006127</name>
</gene>
<dbReference type="Pfam" id="PF05670">
    <property type="entry name" value="NFACT-R_1"/>
    <property type="match status" value="1"/>
</dbReference>
<feature type="region of interest" description="Disordered" evidence="8">
    <location>
        <begin position="663"/>
        <end position="859"/>
    </location>
</feature>
<dbReference type="AlphaFoldDB" id="A0A6A4VPC8"/>
<comment type="similarity">
    <text evidence="3">Belongs to the NEMF family.</text>
</comment>
<proteinExistence type="inferred from homology"/>
<feature type="compositionally biased region" description="Low complexity" evidence="8">
    <location>
        <begin position="683"/>
        <end position="692"/>
    </location>
</feature>
<feature type="domain" description="NFACT protein C-terminal" evidence="10">
    <location>
        <begin position="872"/>
        <end position="962"/>
    </location>
</feature>
<dbReference type="Pfam" id="PF05833">
    <property type="entry name" value="NFACT_N"/>
    <property type="match status" value="1"/>
</dbReference>
<evidence type="ECO:0000259" key="10">
    <source>
        <dbReference type="Pfam" id="PF11923"/>
    </source>
</evidence>
<feature type="compositionally biased region" description="Basic residues" evidence="8">
    <location>
        <begin position="837"/>
        <end position="848"/>
    </location>
</feature>
<dbReference type="InterPro" id="IPR051608">
    <property type="entry name" value="RQC_Subunit_NEMF"/>
</dbReference>
<evidence type="ECO:0000256" key="2">
    <source>
        <dbReference type="ARBA" id="ARBA00004496"/>
    </source>
</evidence>
<feature type="region of interest" description="Disordered" evidence="8">
    <location>
        <begin position="415"/>
        <end position="452"/>
    </location>
</feature>
<feature type="compositionally biased region" description="Basic and acidic residues" evidence="8">
    <location>
        <begin position="434"/>
        <end position="451"/>
    </location>
</feature>
<dbReference type="FunFam" id="2.30.310.10:FF:000001">
    <property type="entry name" value="Nuclear export mediator factor Nemf"/>
    <property type="match status" value="1"/>
</dbReference>
<dbReference type="OrthoDB" id="207084at2759"/>
<feature type="coiled-coil region" evidence="7">
    <location>
        <begin position="310"/>
        <end position="347"/>
    </location>
</feature>
<dbReference type="Gene3D" id="2.30.310.10">
    <property type="entry name" value="ibrinogen binding protein from staphylococcus aureus domain"/>
    <property type="match status" value="1"/>
</dbReference>
<keyword evidence="4" id="KW-0963">Cytoplasm</keyword>
<dbReference type="GO" id="GO:0000049">
    <property type="term" value="F:tRNA binding"/>
    <property type="evidence" value="ECO:0007669"/>
    <property type="project" value="TreeGrafter"/>
</dbReference>
<keyword evidence="5 7" id="KW-0175">Coiled coil</keyword>
<dbReference type="InterPro" id="IPR021846">
    <property type="entry name" value="NFACT-C"/>
</dbReference>
<evidence type="ECO:0000256" key="1">
    <source>
        <dbReference type="ARBA" id="ARBA00004123"/>
    </source>
</evidence>
<dbReference type="GO" id="GO:1990116">
    <property type="term" value="P:ribosome-associated ubiquitin-dependent protein catabolic process"/>
    <property type="evidence" value="ECO:0007669"/>
    <property type="project" value="TreeGrafter"/>
</dbReference>
<dbReference type="InterPro" id="IPR008532">
    <property type="entry name" value="NFACT_RNA-bd"/>
</dbReference>
<keyword evidence="6" id="KW-0539">Nucleus</keyword>
<dbReference type="PANTHER" id="PTHR15239">
    <property type="entry name" value="NUCLEAR EXPORT MEDIATOR FACTOR NEMF"/>
    <property type="match status" value="1"/>
</dbReference>
<evidence type="ECO:0000259" key="9">
    <source>
        <dbReference type="Pfam" id="PF05670"/>
    </source>
</evidence>
<feature type="domain" description="NFACT RNA-binding" evidence="9">
    <location>
        <begin position="527"/>
        <end position="636"/>
    </location>
</feature>
<dbReference type="GO" id="GO:0043023">
    <property type="term" value="F:ribosomal large subunit binding"/>
    <property type="evidence" value="ECO:0007669"/>
    <property type="project" value="TreeGrafter"/>
</dbReference>
<sequence length="972" mass="109046">MKSKFTTVDIIAMVAELNERLAGMRVVQVYDTDHKTYLFKLQRPEQKAVLLLESGARIHATEYEWPKNPAPSGFSMKLRKHIRNKRLESIRQLGVDRVVDLQFGSGEVAHHVILELYDRGNLVLTDHQYTILNILRPRTDAESVRFASKENYPLDKARLYETRSEQQLREVLSAAKEGDVLKKIINPHLDFGAALIEHLLLEAGFPAQARLGHEFHIEEDMHRLVAAIRAGEAVLRNEQQDFKGIVTYRVERRSAGGQKGGQKGGSDAGGDTEMVTYQEFHPLLYAQHADQPHHTFLSFTAAVDEFFSKLESQKLDMKAVQQEREALKKLDNVRRDHQRRLEALELAQRDDRWRAELITSNAQLVDGAALVVRSALANQIDWREIGRIVQEAQKRGDPVARSIKALKLETNHITMLLHDPYQEESDEDEEDGSEDGREDAAPPAEKADQSSHIRPMLVDIDLDLSALANATRYFGQKRTAAKKQQKTIESSFKAMKSAEQKTKQTLKEAATIASINKARRVHWFERFLWFISSENYLVLGGRDQQQNEILVRRYLKPGDIYVHGDLHGAASLVVKNPTGAEVPPKTLNEAGSFAVCNSSAWDAKIVTSAWWVHAHQVSKTAPTGEYLTTGSFMVRGKKNYLPPCQLTLGFAVLFKLEESSIERHRGERRVRTVESEDGPRPVPAAEEPSSAAGDEDGAQEDGAASSQDGEDEKEDSGEKDSEDEKEEKKDDSEEEEKEEKTDSKEEEEKDSAEEDAKGESEEENEFPDTNVEVKHLKGSKFTVEVTSPTDSRPADNPFPKLPGPKPAAARRGGKKPTGPPPAGKEKKQNCAPPPQPRGKRSKMKRAKEKYKDQDDEEREARMAILQVTVPQDCQILEELTGLPVEEDELLYAVPVCAPWSTVLGYKFKVKLTPSAGKKGKAAKTAVQSFLTDKAATPRERDLIKSVRLEDVTRNFPGRVKVVLPQAARAKKK</sequence>
<accession>A0A6A4VPC8</accession>
<organism evidence="11 12">
    <name type="scientific">Amphibalanus amphitrite</name>
    <name type="common">Striped barnacle</name>
    <name type="synonym">Balanus amphitrite</name>
    <dbReference type="NCBI Taxonomy" id="1232801"/>
    <lineage>
        <taxon>Eukaryota</taxon>
        <taxon>Metazoa</taxon>
        <taxon>Ecdysozoa</taxon>
        <taxon>Arthropoda</taxon>
        <taxon>Crustacea</taxon>
        <taxon>Multicrustacea</taxon>
        <taxon>Cirripedia</taxon>
        <taxon>Thoracica</taxon>
        <taxon>Thoracicalcarea</taxon>
        <taxon>Balanomorpha</taxon>
        <taxon>Balanoidea</taxon>
        <taxon>Balanidae</taxon>
        <taxon>Amphibalaninae</taxon>
        <taxon>Amphibalanus</taxon>
    </lineage>
</organism>
<dbReference type="EMBL" id="VIIS01001560">
    <property type="protein sequence ID" value="KAF0296435.1"/>
    <property type="molecule type" value="Genomic_DNA"/>
</dbReference>